<dbReference type="Proteomes" id="UP000557717">
    <property type="component" value="Unassembled WGS sequence"/>
</dbReference>
<name>A0A840VEP4_9BACT</name>
<proteinExistence type="predicted"/>
<gene>
    <name evidence="1" type="ORF">HNR46_004245</name>
</gene>
<dbReference type="AlphaFoldDB" id="A0A840VEP4"/>
<protein>
    <submittedName>
        <fullName evidence="1">Uncharacterized protein</fullName>
    </submittedName>
</protein>
<evidence type="ECO:0000313" key="2">
    <source>
        <dbReference type="Proteomes" id="UP000557717"/>
    </source>
</evidence>
<evidence type="ECO:0000313" key="1">
    <source>
        <dbReference type="EMBL" id="MBB5353974.1"/>
    </source>
</evidence>
<dbReference type="EMBL" id="JACHFD010000057">
    <property type="protein sequence ID" value="MBB5353974.1"/>
    <property type="molecule type" value="Genomic_DNA"/>
</dbReference>
<organism evidence="1 2">
    <name type="scientific">Haloferula luteola</name>
    <dbReference type="NCBI Taxonomy" id="595692"/>
    <lineage>
        <taxon>Bacteria</taxon>
        <taxon>Pseudomonadati</taxon>
        <taxon>Verrucomicrobiota</taxon>
        <taxon>Verrucomicrobiia</taxon>
        <taxon>Verrucomicrobiales</taxon>
        <taxon>Verrucomicrobiaceae</taxon>
        <taxon>Haloferula</taxon>
    </lineage>
</organism>
<comment type="caution">
    <text evidence="1">The sequence shown here is derived from an EMBL/GenBank/DDBJ whole genome shotgun (WGS) entry which is preliminary data.</text>
</comment>
<reference evidence="1 2" key="1">
    <citation type="submission" date="2020-08" db="EMBL/GenBank/DDBJ databases">
        <title>Genomic Encyclopedia of Type Strains, Phase IV (KMG-IV): sequencing the most valuable type-strain genomes for metagenomic binning, comparative biology and taxonomic classification.</title>
        <authorList>
            <person name="Goeker M."/>
        </authorList>
    </citation>
    <scope>NUCLEOTIDE SEQUENCE [LARGE SCALE GENOMIC DNA]</scope>
    <source>
        <strain evidence="1 2">YC6886</strain>
    </source>
</reference>
<keyword evidence="2" id="KW-1185">Reference proteome</keyword>
<sequence length="135" mass="15372">MIKLPVTCKRCGQGPALHYLESKYSGERFFICGECGGMWQTIESALSEPGWSNPDAKEFYSVREYPAENGGRPWSALGRGKSVCHLTSAEYERSVGRPDHYLDAPDYESWTTESWDKYNEPWINCDAEFNAQKES</sequence>
<dbReference type="RefSeq" id="WP_184022502.1">
    <property type="nucleotide sequence ID" value="NZ_JACHFD010000057.1"/>
</dbReference>
<accession>A0A840VEP4</accession>